<dbReference type="Proteomes" id="UP000281708">
    <property type="component" value="Unassembled WGS sequence"/>
</dbReference>
<reference evidence="1 2" key="1">
    <citation type="submission" date="2018-10" db="EMBL/GenBank/DDBJ databases">
        <title>Marmoricola sp. 4Q3S-7 whole genome shotgun sequence.</title>
        <authorList>
            <person name="Li F."/>
        </authorList>
    </citation>
    <scope>NUCLEOTIDE SEQUENCE [LARGE SCALE GENOMIC DNA]</scope>
    <source>
        <strain evidence="1 2">4Q3S-7</strain>
    </source>
</reference>
<comment type="caution">
    <text evidence="1">The sequence shown here is derived from an EMBL/GenBank/DDBJ whole genome shotgun (WGS) entry which is preliminary data.</text>
</comment>
<accession>A0A3L8NXQ4</accession>
<organism evidence="1 2">
    <name type="scientific">Nocardioides mangrovicus</name>
    <dbReference type="NCBI Taxonomy" id="2478913"/>
    <lineage>
        <taxon>Bacteria</taxon>
        <taxon>Bacillati</taxon>
        <taxon>Actinomycetota</taxon>
        <taxon>Actinomycetes</taxon>
        <taxon>Propionibacteriales</taxon>
        <taxon>Nocardioidaceae</taxon>
        <taxon>Nocardioides</taxon>
    </lineage>
</organism>
<protein>
    <submittedName>
        <fullName evidence="1">Uncharacterized protein</fullName>
    </submittedName>
</protein>
<keyword evidence="2" id="KW-1185">Reference proteome</keyword>
<gene>
    <name evidence="1" type="ORF">D9V37_16330</name>
</gene>
<evidence type="ECO:0000313" key="1">
    <source>
        <dbReference type="EMBL" id="RLV47714.1"/>
    </source>
</evidence>
<proteinExistence type="predicted"/>
<name>A0A3L8NXQ4_9ACTN</name>
<dbReference type="AlphaFoldDB" id="A0A3L8NXQ4"/>
<dbReference type="EMBL" id="RDBE01000010">
    <property type="protein sequence ID" value="RLV47714.1"/>
    <property type="molecule type" value="Genomic_DNA"/>
</dbReference>
<sequence length="84" mass="9348">MYLMAESTWEHLMTMLASEHVATPTAQVGDQRHYATADPVERLRGKKARSATAFQPSDRACRNSYAMGLAAAVRRSRDPVRLIA</sequence>
<evidence type="ECO:0000313" key="2">
    <source>
        <dbReference type="Proteomes" id="UP000281708"/>
    </source>
</evidence>